<dbReference type="eggNOG" id="arCOG01189">
    <property type="taxonomic scope" value="Archaea"/>
</dbReference>
<proteinExistence type="inferred from homology"/>
<organism evidence="3 4">
    <name type="scientific">Ferroglobus placidus (strain DSM 10642 / AEDII12DO)</name>
    <dbReference type="NCBI Taxonomy" id="589924"/>
    <lineage>
        <taxon>Archaea</taxon>
        <taxon>Methanobacteriati</taxon>
        <taxon>Methanobacteriota</taxon>
        <taxon>Archaeoglobi</taxon>
        <taxon>Archaeoglobales</taxon>
        <taxon>Archaeoglobaceae</taxon>
        <taxon>Ferroglobus</taxon>
    </lineage>
</organism>
<dbReference type="HOGENOM" id="CLU_770744_0_0_2"/>
<dbReference type="STRING" id="589924.Ferp_1874"/>
<dbReference type="PANTHER" id="PTHR10566">
    <property type="entry name" value="CHAPERONE-ACTIVITY OF BC1 COMPLEX CABC1 -RELATED"/>
    <property type="match status" value="1"/>
</dbReference>
<dbReference type="RefSeq" id="WP_012966354.1">
    <property type="nucleotide sequence ID" value="NC_013849.1"/>
</dbReference>
<dbReference type="Pfam" id="PF03109">
    <property type="entry name" value="ABC1"/>
    <property type="match status" value="1"/>
</dbReference>
<evidence type="ECO:0000256" key="1">
    <source>
        <dbReference type="ARBA" id="ARBA00009670"/>
    </source>
</evidence>
<accession>D3RZV2</accession>
<evidence type="ECO:0000313" key="4">
    <source>
        <dbReference type="Proteomes" id="UP000002613"/>
    </source>
</evidence>
<dbReference type="InterPro" id="IPR011009">
    <property type="entry name" value="Kinase-like_dom_sf"/>
</dbReference>
<dbReference type="AlphaFoldDB" id="D3RZV2"/>
<dbReference type="OrthoDB" id="8087at2157"/>
<dbReference type="KEGG" id="fpl:Ferp_1874"/>
<protein>
    <submittedName>
        <fullName evidence="3">ABC-1 domain protein</fullName>
    </submittedName>
</protein>
<dbReference type="PaxDb" id="589924-Ferp_1874"/>
<evidence type="ECO:0000259" key="2">
    <source>
        <dbReference type="Pfam" id="PF03109"/>
    </source>
</evidence>
<dbReference type="SUPFAM" id="SSF56112">
    <property type="entry name" value="Protein kinase-like (PK-like)"/>
    <property type="match status" value="1"/>
</dbReference>
<sequence length="359" mass="40931">MLGEVWSRVAEISLKLPVLLHVLNLPPEVAGKELKFIFESLGATFIKLGQLLSYHPFPEEIRRELQKLMFEVEPFDESLAEKIVKEEIGEDLKLKRISTASISQIHLDEFGRIVKVMKPELEKEIYIDLEILKTLEGFVFNDLLRETIRMLIESLPQEIDFEKEAENIEEMSFLSLKVPEVYEFSKRVIVMERLEGVSLVNCDLDASRRKDVFLKLLKAVDESVRAGKIHGDPSPANVIVGEEVGLVDFGLVWKAKAGEKRVINELYDSLLLGDFSAVEEIINAEMLEKGEVKVSYDFNTISEALFSDNNLIEKAIYGSKGVKVKRSYLVFVRAVFQWLKLCREVLGKVPDENLLISII</sequence>
<gene>
    <name evidence="3" type="ordered locus">Ferp_1874</name>
</gene>
<reference evidence="4" key="1">
    <citation type="submission" date="2010-02" db="EMBL/GenBank/DDBJ databases">
        <title>Complete sequence of Ferroglobus placidus DSM 10642.</title>
        <authorList>
            <consortium name="US DOE Joint Genome Institute"/>
            <person name="Lucas S."/>
            <person name="Copeland A."/>
            <person name="Lapidus A."/>
            <person name="Cheng J.-F."/>
            <person name="Bruce D."/>
            <person name="Goodwin L."/>
            <person name="Pitluck S."/>
            <person name="Saunders E."/>
            <person name="Brettin T."/>
            <person name="Detter J.C."/>
            <person name="Han C."/>
            <person name="Tapia R."/>
            <person name="Larimer F."/>
            <person name="Land M."/>
            <person name="Hauser L."/>
            <person name="Kyrpides N."/>
            <person name="Ivanova N."/>
            <person name="Holmes D."/>
            <person name="Lovley D."/>
            <person name="Kyrpides N."/>
            <person name="Anderson I.J."/>
            <person name="Woyke T."/>
        </authorList>
    </citation>
    <scope>NUCLEOTIDE SEQUENCE [LARGE SCALE GENOMIC DNA]</scope>
    <source>
        <strain evidence="4">DSM 10642 / AEDII12DO</strain>
    </source>
</reference>
<dbReference type="PANTHER" id="PTHR10566:SF113">
    <property type="entry name" value="PROTEIN ACTIVITY OF BC1 COMPLEX KINASE 7, CHLOROPLASTIC"/>
    <property type="match status" value="1"/>
</dbReference>
<dbReference type="Proteomes" id="UP000002613">
    <property type="component" value="Chromosome"/>
</dbReference>
<dbReference type="InterPro" id="IPR050154">
    <property type="entry name" value="UbiB_kinase"/>
</dbReference>
<dbReference type="GeneID" id="8779404"/>
<comment type="similarity">
    <text evidence="1">Belongs to the protein kinase superfamily. ADCK protein kinase family.</text>
</comment>
<dbReference type="InterPro" id="IPR004147">
    <property type="entry name" value="ABC1_dom"/>
</dbReference>
<reference evidence="3 4" key="2">
    <citation type="journal article" date="2011" name="Stand. Genomic Sci.">
        <title>Complete genome sequence of Ferroglobus placidus AEDII12DO.</title>
        <authorList>
            <person name="Anderson I."/>
            <person name="Risso C."/>
            <person name="Holmes D."/>
            <person name="Lucas S."/>
            <person name="Copeland A."/>
            <person name="Lapidus A."/>
            <person name="Cheng J.F."/>
            <person name="Bruce D."/>
            <person name="Goodwin L."/>
            <person name="Pitluck S."/>
            <person name="Saunders E."/>
            <person name="Brettin T."/>
            <person name="Detter J.C."/>
            <person name="Han C."/>
            <person name="Tapia R."/>
            <person name="Larimer F."/>
            <person name="Land M."/>
            <person name="Hauser L."/>
            <person name="Woyke T."/>
            <person name="Lovley D."/>
            <person name="Kyrpides N."/>
            <person name="Ivanova N."/>
        </authorList>
    </citation>
    <scope>NUCLEOTIDE SEQUENCE [LARGE SCALE GENOMIC DNA]</scope>
    <source>
        <strain evidence="4">DSM 10642 / AEDII12DO</strain>
    </source>
</reference>
<name>D3RZV2_FERPA</name>
<dbReference type="Gene3D" id="1.10.510.10">
    <property type="entry name" value="Transferase(Phosphotransferase) domain 1"/>
    <property type="match status" value="1"/>
</dbReference>
<evidence type="ECO:0000313" key="3">
    <source>
        <dbReference type="EMBL" id="ADC66015.1"/>
    </source>
</evidence>
<dbReference type="EMBL" id="CP001899">
    <property type="protein sequence ID" value="ADC66015.1"/>
    <property type="molecule type" value="Genomic_DNA"/>
</dbReference>
<keyword evidence="4" id="KW-1185">Reference proteome</keyword>
<feature type="domain" description="ABC1 atypical kinase-like" evidence="2">
    <location>
        <begin position="71"/>
        <end position="280"/>
    </location>
</feature>